<proteinExistence type="predicted"/>
<protein>
    <submittedName>
        <fullName evidence="2">Uncharacterized protein</fullName>
    </submittedName>
</protein>
<name>A0ABP0S3S5_9DINO</name>
<feature type="transmembrane region" description="Helical" evidence="1">
    <location>
        <begin position="150"/>
        <end position="175"/>
    </location>
</feature>
<keyword evidence="3" id="KW-1185">Reference proteome</keyword>
<feature type="transmembrane region" description="Helical" evidence="1">
    <location>
        <begin position="12"/>
        <end position="31"/>
    </location>
</feature>
<evidence type="ECO:0000256" key="1">
    <source>
        <dbReference type="SAM" id="Phobius"/>
    </source>
</evidence>
<dbReference type="Proteomes" id="UP001642484">
    <property type="component" value="Unassembled WGS sequence"/>
</dbReference>
<evidence type="ECO:0000313" key="3">
    <source>
        <dbReference type="Proteomes" id="UP001642484"/>
    </source>
</evidence>
<feature type="transmembrane region" description="Helical" evidence="1">
    <location>
        <begin position="43"/>
        <end position="67"/>
    </location>
</feature>
<dbReference type="InterPro" id="IPR050818">
    <property type="entry name" value="KCNH_animal-type"/>
</dbReference>
<dbReference type="EMBL" id="CAXAMN010026917">
    <property type="protein sequence ID" value="CAK9106982.1"/>
    <property type="molecule type" value="Genomic_DNA"/>
</dbReference>
<dbReference type="PANTHER" id="PTHR10217">
    <property type="entry name" value="VOLTAGE AND LIGAND GATED POTASSIUM CHANNEL"/>
    <property type="match status" value="1"/>
</dbReference>
<dbReference type="InterPro" id="IPR018490">
    <property type="entry name" value="cNMP-bd_dom_sf"/>
</dbReference>
<organism evidence="2 3">
    <name type="scientific">Durusdinium trenchii</name>
    <dbReference type="NCBI Taxonomy" id="1381693"/>
    <lineage>
        <taxon>Eukaryota</taxon>
        <taxon>Sar</taxon>
        <taxon>Alveolata</taxon>
        <taxon>Dinophyceae</taxon>
        <taxon>Suessiales</taxon>
        <taxon>Symbiodiniaceae</taxon>
        <taxon>Durusdinium</taxon>
    </lineage>
</organism>
<sequence>MVHPESKLCTAWGILACFVIFWSGVEAPLEVYHLPPFMVDIMLAIRIVWLCFWVVDILFTCSTAIYVDGTLVTSRKAIVKAYAKSWLLCDLIVLGVDTWSWSCLSRDKAIVRSILIGRFIFFARLLPTIRYHKLLKVVPSFGVRREKSKLFLKMFILLFILASSIHLLAALWFVAGDVDGGWVDDESLQYTPLGDQYMRSVEWALSRLPAAAMGSNMNLNTGLERGLAILATFTALLIGSLTTSVVTNTLANLNRALQEKRKILNCAWKYCSTHGLSRSYYTKIKKHMEREQLRNERRTCLKTLQQLPKDLVQELFAEARCKILSSWIFFHEIAGNYGANMIVCNRAVSERFFLAKDVVFKGGLVAQGMLMLSFQSTYYSLAVAHFQADSMATDADCTDIVPPTSSRSARVADCDSSAVWPQRVEAEVPMAEHALWLAVWQHEGTLQAKGAGVGLCVLASEFLVVLAEHPAILFEAIQRAHRFLETFQRLQEEEEGYCLSDLPLQN</sequence>
<accession>A0ABP0S3S5</accession>
<comment type="caution">
    <text evidence="2">The sequence shown here is derived from an EMBL/GenBank/DDBJ whole genome shotgun (WGS) entry which is preliminary data.</text>
</comment>
<reference evidence="2 3" key="1">
    <citation type="submission" date="2024-02" db="EMBL/GenBank/DDBJ databases">
        <authorList>
            <person name="Chen Y."/>
            <person name="Shah S."/>
            <person name="Dougan E. K."/>
            <person name="Thang M."/>
            <person name="Chan C."/>
        </authorList>
    </citation>
    <scope>NUCLEOTIDE SEQUENCE [LARGE SCALE GENOMIC DNA]</scope>
</reference>
<dbReference type="SUPFAM" id="SSF51206">
    <property type="entry name" value="cAMP-binding domain-like"/>
    <property type="match status" value="1"/>
</dbReference>
<dbReference type="PANTHER" id="PTHR10217:SF435">
    <property type="entry name" value="POTASSIUM VOLTAGE-GATED CHANNEL PROTEIN EAG"/>
    <property type="match status" value="1"/>
</dbReference>
<gene>
    <name evidence="2" type="ORF">CCMP2556_LOCUS49960</name>
</gene>
<feature type="transmembrane region" description="Helical" evidence="1">
    <location>
        <begin position="227"/>
        <end position="251"/>
    </location>
</feature>
<keyword evidence="1" id="KW-1133">Transmembrane helix</keyword>
<keyword evidence="1" id="KW-0812">Transmembrane</keyword>
<evidence type="ECO:0000313" key="2">
    <source>
        <dbReference type="EMBL" id="CAK9106982.1"/>
    </source>
</evidence>
<keyword evidence="1" id="KW-0472">Membrane</keyword>